<organism evidence="1 2">
    <name type="scientific">Desulfonema limicola</name>
    <dbReference type="NCBI Taxonomy" id="45656"/>
    <lineage>
        <taxon>Bacteria</taxon>
        <taxon>Pseudomonadati</taxon>
        <taxon>Thermodesulfobacteriota</taxon>
        <taxon>Desulfobacteria</taxon>
        <taxon>Desulfobacterales</taxon>
        <taxon>Desulfococcaceae</taxon>
        <taxon>Desulfonema</taxon>
    </lineage>
</organism>
<sequence>MNCVFQTHPIRADWFNITEEDTDKKISLHNLLLINEQIERDSRFPLNESYFEQMIETIGIYTSVCPEIFRLILTRLTELAVLTAGNYADACEFTAAGDFLVNPKHIDIHIKGFNAPVRKHRHLRISEQLAPLMDFSNPIRWLINNTFTHIRKKAILPCLRDMLKASGRISPDYLETLDKKMCRIADTIAFLMSWKVENLSDLHDRLQAAGRNERLFVEKKLCRFNKTLFNEIGKDIQVITNDTAVKRYFFPKAVIPGNTPNINDSSLCHY</sequence>
<dbReference type="AlphaFoldDB" id="A0A975B7E6"/>
<keyword evidence="2" id="KW-1185">Reference proteome</keyword>
<dbReference type="KEGG" id="dli:dnl_22220"/>
<accession>A0A975B7E6</accession>
<dbReference type="EMBL" id="CP061799">
    <property type="protein sequence ID" value="QTA79940.1"/>
    <property type="molecule type" value="Genomic_DNA"/>
</dbReference>
<proteinExistence type="predicted"/>
<evidence type="ECO:0000313" key="1">
    <source>
        <dbReference type="EMBL" id="QTA79940.1"/>
    </source>
</evidence>
<dbReference type="Proteomes" id="UP000663720">
    <property type="component" value="Chromosome"/>
</dbReference>
<dbReference type="RefSeq" id="WP_207691638.1">
    <property type="nucleotide sequence ID" value="NZ_CP061799.1"/>
</dbReference>
<gene>
    <name evidence="1" type="ORF">dnl_22220</name>
</gene>
<reference evidence="1" key="1">
    <citation type="journal article" date="2021" name="Microb. Physiol.">
        <title>Proteogenomic Insights into the Physiology of Marine, Sulfate-Reducing, Filamentous Desulfonema limicola and Desulfonema magnum.</title>
        <authorList>
            <person name="Schnaars V."/>
            <person name="Wohlbrand L."/>
            <person name="Scheve S."/>
            <person name="Hinrichs C."/>
            <person name="Reinhardt R."/>
            <person name="Rabus R."/>
        </authorList>
    </citation>
    <scope>NUCLEOTIDE SEQUENCE</scope>
    <source>
        <strain evidence="1">5ac10</strain>
    </source>
</reference>
<evidence type="ECO:0000313" key="2">
    <source>
        <dbReference type="Proteomes" id="UP000663720"/>
    </source>
</evidence>
<protein>
    <submittedName>
        <fullName evidence="1">Uncharacterized protein</fullName>
    </submittedName>
</protein>
<name>A0A975B7E6_9BACT</name>